<keyword evidence="7 9" id="KW-0472">Membrane</keyword>
<dbReference type="Proteomes" id="UP000036873">
    <property type="component" value="Unassembled WGS sequence"/>
</dbReference>
<sequence length="490" mass="53234">MGFVLLAVPVIAVVLFFLLKKMQYQHAVSVTASIILVILGAFLTREVMLYGTVEYTALGGIFYIDALSIIVLDIVVIIGFLTSVYSIGYLEEELREGKLDQGRLRIYYILMYAFIFTMLLALTVKNIGIMWVAIEATTLSSAFLVGFYNGKDAIDAAWKYIIICSVGIGIALLGIIFLQFSSIGVVESSQFLDWTALFNNAADLKGPTLRLSFIFILVGFGTKVGLAPMHTWLPDAHSQAPSPISTLMSGVLLNGAMYGIIRIVAIINHSFGNSIFVGRIMVTVGVLSVATAAVFVFTQKDYKRMLAYSSIEHMGIIAIAIGFFTPLSIFGGLLHMINHSFTKSMLFLSTGNILQKYNTKEISKIRGMFKLLPVTATVFLLGLFAIGGAPPFSVFTSELLVISSIFQENNFLVGGLLILLIAIIFTGIVVTMFKMFYGNEIPRETSPGEGNIPGVVTIVGLLVIITAMGLYIPGELKGLIENAVKIIIGG</sequence>
<dbReference type="GO" id="GO:0042773">
    <property type="term" value="P:ATP synthesis coupled electron transport"/>
    <property type="evidence" value="ECO:0007669"/>
    <property type="project" value="InterPro"/>
</dbReference>
<evidence type="ECO:0000256" key="7">
    <source>
        <dbReference type="ARBA" id="ARBA00023136"/>
    </source>
</evidence>
<feature type="domain" description="NADH-Ubiquinone oxidoreductase (complex I) chain 5 N-terminal" evidence="11">
    <location>
        <begin position="62"/>
        <end position="93"/>
    </location>
</feature>
<dbReference type="GO" id="GO:0005886">
    <property type="term" value="C:plasma membrane"/>
    <property type="evidence" value="ECO:0007669"/>
    <property type="project" value="UniProtKB-SubCell"/>
</dbReference>
<keyword evidence="4 8" id="KW-0812">Transmembrane</keyword>
<dbReference type="InterPro" id="IPR003918">
    <property type="entry name" value="NADH_UbQ_OxRdtase"/>
</dbReference>
<dbReference type="PANTHER" id="PTHR42682:SF5">
    <property type="entry name" value="HYDROGENASE-4 COMPONENT F"/>
    <property type="match status" value="1"/>
</dbReference>
<dbReference type="STRING" id="52689.AKG39_09180"/>
<proteinExistence type="inferred from homology"/>
<evidence type="ECO:0000313" key="13">
    <source>
        <dbReference type="Proteomes" id="UP000036873"/>
    </source>
</evidence>
<keyword evidence="6" id="KW-0560">Oxidoreductase</keyword>
<evidence type="ECO:0000256" key="4">
    <source>
        <dbReference type="ARBA" id="ARBA00022692"/>
    </source>
</evidence>
<dbReference type="InterPro" id="IPR001516">
    <property type="entry name" value="Proton_antipo_N"/>
</dbReference>
<feature type="transmembrane region" description="Helical" evidence="9">
    <location>
        <begin position="316"/>
        <end position="337"/>
    </location>
</feature>
<feature type="transmembrane region" description="Helical" evidence="9">
    <location>
        <begin position="160"/>
        <end position="186"/>
    </location>
</feature>
<dbReference type="InterPro" id="IPR001750">
    <property type="entry name" value="ND/Mrp_TM"/>
</dbReference>
<dbReference type="InterPro" id="IPR052175">
    <property type="entry name" value="ComplexI-like_HydComp"/>
</dbReference>
<reference evidence="13" key="1">
    <citation type="submission" date="2015-07" db="EMBL/GenBank/DDBJ databases">
        <title>Draft genome sequence of Acetobacterium bakii DSM 8293, a potential psychrophilic chemical producer through syngas fermentation.</title>
        <authorList>
            <person name="Song Y."/>
            <person name="Hwang S."/>
            <person name="Cho B.-K."/>
        </authorList>
    </citation>
    <scope>NUCLEOTIDE SEQUENCE [LARGE SCALE GENOMIC DNA]</scope>
    <source>
        <strain evidence="13">DSM 8239</strain>
    </source>
</reference>
<feature type="transmembrane region" description="Helical" evidence="9">
    <location>
        <begin position="371"/>
        <end position="392"/>
    </location>
</feature>
<evidence type="ECO:0000256" key="9">
    <source>
        <dbReference type="SAM" id="Phobius"/>
    </source>
</evidence>
<comment type="caution">
    <text evidence="12">The sequence shown here is derived from an EMBL/GenBank/DDBJ whole genome shotgun (WGS) entry which is preliminary data.</text>
</comment>
<accession>A0A0L6TZV5</accession>
<organism evidence="12 13">
    <name type="scientific">Acetobacterium bakii</name>
    <dbReference type="NCBI Taxonomy" id="52689"/>
    <lineage>
        <taxon>Bacteria</taxon>
        <taxon>Bacillati</taxon>
        <taxon>Bacillota</taxon>
        <taxon>Clostridia</taxon>
        <taxon>Eubacteriales</taxon>
        <taxon>Eubacteriaceae</taxon>
        <taxon>Acetobacterium</taxon>
    </lineage>
</organism>
<gene>
    <name evidence="12" type="ORF">AKG39_09180</name>
</gene>
<feature type="transmembrane region" description="Helical" evidence="9">
    <location>
        <begin position="55"/>
        <end position="85"/>
    </location>
</feature>
<dbReference type="PRINTS" id="PR01437">
    <property type="entry name" value="NUOXDRDTASE4"/>
</dbReference>
<evidence type="ECO:0000313" key="12">
    <source>
        <dbReference type="EMBL" id="KNZ41794.1"/>
    </source>
</evidence>
<feature type="domain" description="NADH:quinone oxidoreductase/Mrp antiporter transmembrane" evidence="10">
    <location>
        <begin position="127"/>
        <end position="413"/>
    </location>
</feature>
<evidence type="ECO:0000256" key="6">
    <source>
        <dbReference type="ARBA" id="ARBA00023002"/>
    </source>
</evidence>
<keyword evidence="13" id="KW-1185">Reference proteome</keyword>
<keyword evidence="3" id="KW-1003">Cell membrane</keyword>
<evidence type="ECO:0000259" key="11">
    <source>
        <dbReference type="Pfam" id="PF00662"/>
    </source>
</evidence>
<evidence type="ECO:0000256" key="3">
    <source>
        <dbReference type="ARBA" id="ARBA00022475"/>
    </source>
</evidence>
<dbReference type="OrthoDB" id="9807568at2"/>
<feature type="transmembrane region" description="Helical" evidence="9">
    <location>
        <begin position="129"/>
        <end position="148"/>
    </location>
</feature>
<feature type="transmembrane region" description="Helical" evidence="9">
    <location>
        <begin position="246"/>
        <end position="264"/>
    </location>
</feature>
<keyword evidence="12" id="KW-0830">Ubiquinone</keyword>
<evidence type="ECO:0000256" key="8">
    <source>
        <dbReference type="RuleBase" id="RU000320"/>
    </source>
</evidence>
<dbReference type="EMBL" id="LGYO01000022">
    <property type="protein sequence ID" value="KNZ41794.1"/>
    <property type="molecule type" value="Genomic_DNA"/>
</dbReference>
<comment type="subcellular location">
    <subcellularLocation>
        <location evidence="1">Cell membrane</location>
        <topology evidence="1">Multi-pass membrane protein</topology>
    </subcellularLocation>
    <subcellularLocation>
        <location evidence="8">Membrane</location>
        <topology evidence="8">Multi-pass membrane protein</topology>
    </subcellularLocation>
</comment>
<evidence type="ECO:0000256" key="2">
    <source>
        <dbReference type="ARBA" id="ARBA00008483"/>
    </source>
</evidence>
<feature type="transmembrane region" description="Helical" evidence="9">
    <location>
        <begin position="454"/>
        <end position="472"/>
    </location>
</feature>
<dbReference type="GO" id="GO:0016491">
    <property type="term" value="F:oxidoreductase activity"/>
    <property type="evidence" value="ECO:0007669"/>
    <property type="project" value="UniProtKB-KW"/>
</dbReference>
<feature type="transmembrane region" description="Helical" evidence="9">
    <location>
        <begin position="207"/>
        <end position="226"/>
    </location>
</feature>
<dbReference type="GO" id="GO:0008137">
    <property type="term" value="F:NADH dehydrogenase (ubiquinone) activity"/>
    <property type="evidence" value="ECO:0007669"/>
    <property type="project" value="InterPro"/>
</dbReference>
<feature type="transmembrane region" description="Helical" evidence="9">
    <location>
        <begin position="412"/>
        <end position="433"/>
    </location>
</feature>
<evidence type="ECO:0000256" key="1">
    <source>
        <dbReference type="ARBA" id="ARBA00004651"/>
    </source>
</evidence>
<dbReference type="RefSeq" id="WP_050740093.1">
    <property type="nucleotide sequence ID" value="NZ_LGYO01000022.1"/>
</dbReference>
<dbReference type="AlphaFoldDB" id="A0A0L6TZV5"/>
<keyword evidence="5 9" id="KW-1133">Transmembrane helix</keyword>
<dbReference type="Pfam" id="PF00662">
    <property type="entry name" value="Proton_antipo_N"/>
    <property type="match status" value="1"/>
</dbReference>
<dbReference type="Pfam" id="PF00361">
    <property type="entry name" value="Proton_antipo_M"/>
    <property type="match status" value="1"/>
</dbReference>
<feature type="transmembrane region" description="Helical" evidence="9">
    <location>
        <begin position="276"/>
        <end position="296"/>
    </location>
</feature>
<feature type="transmembrane region" description="Helical" evidence="9">
    <location>
        <begin position="26"/>
        <end position="43"/>
    </location>
</feature>
<evidence type="ECO:0000259" key="10">
    <source>
        <dbReference type="Pfam" id="PF00361"/>
    </source>
</evidence>
<dbReference type="PANTHER" id="PTHR42682">
    <property type="entry name" value="HYDROGENASE-4 COMPONENT F"/>
    <property type="match status" value="1"/>
</dbReference>
<dbReference type="PATRIC" id="fig|52689.4.peg.1043"/>
<evidence type="ECO:0000256" key="5">
    <source>
        <dbReference type="ARBA" id="ARBA00022989"/>
    </source>
</evidence>
<feature type="transmembrane region" description="Helical" evidence="9">
    <location>
        <begin position="105"/>
        <end position="122"/>
    </location>
</feature>
<name>A0A0L6TZV5_9FIRM</name>
<protein>
    <submittedName>
        <fullName evidence="12">NADH-ubiquinone oxidoreductase</fullName>
    </submittedName>
</protein>
<comment type="similarity">
    <text evidence="2">Belongs to the CPA3 antiporters (TC 2.A.63) subunit A family.</text>
</comment>